<keyword evidence="5" id="KW-0456">Lyase</keyword>
<dbReference type="InterPro" id="IPR015421">
    <property type="entry name" value="PyrdxlP-dep_Trfase_major"/>
</dbReference>
<evidence type="ECO:0000256" key="4">
    <source>
        <dbReference type="ARBA" id="ARBA00022898"/>
    </source>
</evidence>
<comment type="caution">
    <text evidence="8">The sequence shown here is derived from an EMBL/GenBank/DDBJ whole genome shotgun (WGS) entry which is preliminary data.</text>
</comment>
<comment type="similarity">
    <text evidence="2">Belongs to the Orn/Lys/Arg decarboxylase class-I family.</text>
</comment>
<organism evidence="8 9">
    <name type="scientific">[Clostridium] hylemonae DSM 15053</name>
    <dbReference type="NCBI Taxonomy" id="553973"/>
    <lineage>
        <taxon>Bacteria</taxon>
        <taxon>Bacillati</taxon>
        <taxon>Bacillota</taxon>
        <taxon>Clostridia</taxon>
        <taxon>Lachnospirales</taxon>
        <taxon>Lachnospiraceae</taxon>
    </lineage>
</organism>
<dbReference type="InterPro" id="IPR015424">
    <property type="entry name" value="PyrdxlP-dep_Trfase"/>
</dbReference>
<proteinExistence type="inferred from homology"/>
<dbReference type="PANTHER" id="PTHR43277:SF3">
    <property type="entry name" value="DECARBOXYLASE, PUTATIVE-RELATED"/>
    <property type="match status" value="1"/>
</dbReference>
<protein>
    <submittedName>
        <fullName evidence="8">Orn/Lys/Arg decarboxylase, major domain protein</fullName>
    </submittedName>
</protein>
<sequence length="485" mass="54062">MNTLYDKLNEYSDSDFYGFHMPGHKRNTKLLRTDVPYHIDITEIEGFDDLHHADGILRAAQERAAFVYQAEETHFLVNGSTVGILSAVAGVTKKGDTVLVARNCHKSVYHAIYLNELDPVYLYPGFSTDTCLNTEISAGDVKRALERHPHIRAVIIVSPTYDGVVSDVEAIAAAAHEKGIPLIVDEAHGAHFGFHPYFPDNSNTKGADIVIHSLHKTLPSLTQTALLHMNGKLVKRRKVRDYLHMLQTSSPSYVLMASIDSCIDMLENGGRGLFEPYVKLLERTRTELKGLHCLKLAETAHFDRSKIVISAKDSDMTGRMLYKALLEDYHLQMEMAAGTYVLAMTSVADTEDGMDRLVCALREIDRETGRRMKKRPDKAVSGRPGIPFGGILPRLEVVFCSFAAAALAEGTDISEKGHAKFVPREESAGCISLEYAYLYPPGTPLIVPGEKVSEEAAHMLQWYQDMGYSVEGPARERYIEVWMQE</sequence>
<dbReference type="RefSeq" id="WP_006443510.1">
    <property type="nucleotide sequence ID" value="NZ_CP036524.1"/>
</dbReference>
<dbReference type="Gene3D" id="3.90.105.10">
    <property type="entry name" value="Molybdopterin biosynthesis moea protein, domain 2"/>
    <property type="match status" value="1"/>
</dbReference>
<gene>
    <name evidence="8" type="ORF">CLOHYLEM_06158</name>
</gene>
<dbReference type="Pfam" id="PF01276">
    <property type="entry name" value="OKR_DC_1"/>
    <property type="match status" value="1"/>
</dbReference>
<dbReference type="GO" id="GO:0016831">
    <property type="term" value="F:carboxy-lyase activity"/>
    <property type="evidence" value="ECO:0007669"/>
    <property type="project" value="UniProtKB-KW"/>
</dbReference>
<dbReference type="OrthoDB" id="9815233at2"/>
<reference evidence="8" key="1">
    <citation type="submission" date="2009-02" db="EMBL/GenBank/DDBJ databases">
        <authorList>
            <person name="Fulton L."/>
            <person name="Clifton S."/>
            <person name="Fulton B."/>
            <person name="Xu J."/>
            <person name="Minx P."/>
            <person name="Pepin K.H."/>
            <person name="Johnson M."/>
            <person name="Bhonagiri V."/>
            <person name="Nash W.E."/>
            <person name="Mardis E.R."/>
            <person name="Wilson R.K."/>
        </authorList>
    </citation>
    <scope>NUCLEOTIDE SEQUENCE [LARGE SCALE GENOMIC DNA]</scope>
    <source>
        <strain evidence="8">DSM 15053</strain>
    </source>
</reference>
<reference evidence="8" key="2">
    <citation type="submission" date="2013-06" db="EMBL/GenBank/DDBJ databases">
        <title>Draft genome sequence of Clostridium hylemonae (DSM 15053).</title>
        <authorList>
            <person name="Sudarsanam P."/>
            <person name="Ley R."/>
            <person name="Guruge J."/>
            <person name="Turnbaugh P.J."/>
            <person name="Mahowald M."/>
            <person name="Liep D."/>
            <person name="Gordon J."/>
        </authorList>
    </citation>
    <scope>NUCLEOTIDE SEQUENCE</scope>
    <source>
        <strain evidence="8">DSM 15053</strain>
    </source>
</reference>
<dbReference type="PANTHER" id="PTHR43277">
    <property type="entry name" value="ARGININE DECARBOXYLASE"/>
    <property type="match status" value="1"/>
</dbReference>
<evidence type="ECO:0000313" key="8">
    <source>
        <dbReference type="EMBL" id="EEG74151.1"/>
    </source>
</evidence>
<dbReference type="SUPFAM" id="SSF53383">
    <property type="entry name" value="PLP-dependent transferases"/>
    <property type="match status" value="1"/>
</dbReference>
<dbReference type="STRING" id="553973.CLOHYLEM_06158"/>
<dbReference type="EMBL" id="ABYI02000022">
    <property type="protein sequence ID" value="EEG74151.1"/>
    <property type="molecule type" value="Genomic_DNA"/>
</dbReference>
<keyword evidence="9" id="KW-1185">Reference proteome</keyword>
<dbReference type="SUPFAM" id="SSF55904">
    <property type="entry name" value="Ornithine decarboxylase C-terminal domain"/>
    <property type="match status" value="1"/>
</dbReference>
<evidence type="ECO:0000259" key="7">
    <source>
        <dbReference type="Pfam" id="PF03711"/>
    </source>
</evidence>
<evidence type="ECO:0000259" key="6">
    <source>
        <dbReference type="Pfam" id="PF01276"/>
    </source>
</evidence>
<dbReference type="InterPro" id="IPR036633">
    <property type="entry name" value="Prn/Lys/Arg_de-COase_C_sf"/>
</dbReference>
<dbReference type="InterPro" id="IPR008286">
    <property type="entry name" value="Prn/Lys/Arg_de-COase_C"/>
</dbReference>
<keyword evidence="3" id="KW-0210">Decarboxylase</keyword>
<dbReference type="HOGENOM" id="CLU_025925_1_1_9"/>
<keyword evidence="4" id="KW-0663">Pyridoxal phosphate</keyword>
<feature type="domain" description="Orn/Lys/Arg decarboxylases family 1 pyridoxal-P attachment site" evidence="6">
    <location>
        <begin position="4"/>
        <end position="294"/>
    </location>
</feature>
<evidence type="ECO:0000313" key="9">
    <source>
        <dbReference type="Proteomes" id="UP000004893"/>
    </source>
</evidence>
<evidence type="ECO:0000256" key="3">
    <source>
        <dbReference type="ARBA" id="ARBA00022793"/>
    </source>
</evidence>
<dbReference type="AlphaFoldDB" id="C0C1Y7"/>
<dbReference type="InterPro" id="IPR052357">
    <property type="entry name" value="Orn_Lys_Arg_decarboxylase-I"/>
</dbReference>
<comment type="cofactor">
    <cofactor evidence="1">
        <name>pyridoxal 5'-phosphate</name>
        <dbReference type="ChEBI" id="CHEBI:597326"/>
    </cofactor>
</comment>
<dbReference type="eggNOG" id="COG1982">
    <property type="taxonomic scope" value="Bacteria"/>
</dbReference>
<name>C0C1Y7_9FIRM</name>
<feature type="domain" description="Orn/Lys/Arg decarboxylase C-terminal" evidence="7">
    <location>
        <begin position="416"/>
        <end position="463"/>
    </location>
</feature>
<dbReference type="Gene3D" id="3.40.640.10">
    <property type="entry name" value="Type I PLP-dependent aspartate aminotransferase-like (Major domain)"/>
    <property type="match status" value="1"/>
</dbReference>
<dbReference type="Proteomes" id="UP000004893">
    <property type="component" value="Unassembled WGS sequence"/>
</dbReference>
<dbReference type="InterPro" id="IPR000310">
    <property type="entry name" value="Orn/Lys/Arg_deCO2ase_major_dom"/>
</dbReference>
<accession>C0C1Y7</accession>
<evidence type="ECO:0000256" key="2">
    <source>
        <dbReference type="ARBA" id="ARBA00010671"/>
    </source>
</evidence>
<evidence type="ECO:0000256" key="1">
    <source>
        <dbReference type="ARBA" id="ARBA00001933"/>
    </source>
</evidence>
<evidence type="ECO:0000256" key="5">
    <source>
        <dbReference type="ARBA" id="ARBA00023239"/>
    </source>
</evidence>
<dbReference type="Pfam" id="PF03711">
    <property type="entry name" value="OKR_DC_1_C"/>
    <property type="match status" value="1"/>
</dbReference>